<gene>
    <name evidence="1" type="ORF">E2C01_059019</name>
</gene>
<dbReference type="Proteomes" id="UP000324222">
    <property type="component" value="Unassembled WGS sequence"/>
</dbReference>
<dbReference type="AlphaFoldDB" id="A0A5B7H4P8"/>
<dbReference type="EMBL" id="VSRR010022699">
    <property type="protein sequence ID" value="MPC64896.1"/>
    <property type="molecule type" value="Genomic_DNA"/>
</dbReference>
<keyword evidence="2" id="KW-1185">Reference proteome</keyword>
<protein>
    <submittedName>
        <fullName evidence="1">Uncharacterized protein</fullName>
    </submittedName>
</protein>
<organism evidence="1 2">
    <name type="scientific">Portunus trituberculatus</name>
    <name type="common">Swimming crab</name>
    <name type="synonym">Neptunus trituberculatus</name>
    <dbReference type="NCBI Taxonomy" id="210409"/>
    <lineage>
        <taxon>Eukaryota</taxon>
        <taxon>Metazoa</taxon>
        <taxon>Ecdysozoa</taxon>
        <taxon>Arthropoda</taxon>
        <taxon>Crustacea</taxon>
        <taxon>Multicrustacea</taxon>
        <taxon>Malacostraca</taxon>
        <taxon>Eumalacostraca</taxon>
        <taxon>Eucarida</taxon>
        <taxon>Decapoda</taxon>
        <taxon>Pleocyemata</taxon>
        <taxon>Brachyura</taxon>
        <taxon>Eubrachyura</taxon>
        <taxon>Portunoidea</taxon>
        <taxon>Portunidae</taxon>
        <taxon>Portuninae</taxon>
        <taxon>Portunus</taxon>
    </lineage>
</organism>
<accession>A0A5B7H4P8</accession>
<name>A0A5B7H4P8_PORTR</name>
<evidence type="ECO:0000313" key="1">
    <source>
        <dbReference type="EMBL" id="MPC64896.1"/>
    </source>
</evidence>
<proteinExistence type="predicted"/>
<comment type="caution">
    <text evidence="1">The sequence shown here is derived from an EMBL/GenBank/DDBJ whole genome shotgun (WGS) entry which is preliminary data.</text>
</comment>
<evidence type="ECO:0000313" key="2">
    <source>
        <dbReference type="Proteomes" id="UP000324222"/>
    </source>
</evidence>
<sequence length="222" mass="24936">MEMGKSERRPVGIYKMGDGIVLEKVKREKDLCRICWAISAARHHPSPCKTQLAPSINKDRKHILCLTPPLLYGAVIAYGSMHLPWLDVILVCQLIPQGPAVGDPRHPRPWDKHISCSWRRPKSSQPLQRQVAVRPIHHSSAPRSSAPEKSTAAFRSWRCSVEYWLALNGFAPAGAVLLIRLLCSLQRSLDARYSTQQWEVLPIPEILDAVGRMTLQATNQAD</sequence>
<reference evidence="1 2" key="1">
    <citation type="submission" date="2019-05" db="EMBL/GenBank/DDBJ databases">
        <title>Another draft genome of Portunus trituberculatus and its Hox gene families provides insights of decapod evolution.</title>
        <authorList>
            <person name="Jeong J.-H."/>
            <person name="Song I."/>
            <person name="Kim S."/>
            <person name="Choi T."/>
            <person name="Kim D."/>
            <person name="Ryu S."/>
            <person name="Kim W."/>
        </authorList>
    </citation>
    <scope>NUCLEOTIDE SEQUENCE [LARGE SCALE GENOMIC DNA]</scope>
    <source>
        <tissue evidence="1">Muscle</tissue>
    </source>
</reference>